<dbReference type="OrthoDB" id="3191258at2"/>
<gene>
    <name evidence="2" type="ORF">EBN03_04640</name>
</gene>
<dbReference type="Pfam" id="PF13460">
    <property type="entry name" value="NAD_binding_10"/>
    <property type="match status" value="1"/>
</dbReference>
<keyword evidence="3" id="KW-1185">Reference proteome</keyword>
<dbReference type="GO" id="GO:0016646">
    <property type="term" value="F:oxidoreductase activity, acting on the CH-NH group of donors, NAD or NADP as acceptor"/>
    <property type="evidence" value="ECO:0007669"/>
    <property type="project" value="TreeGrafter"/>
</dbReference>
<evidence type="ECO:0000313" key="2">
    <source>
        <dbReference type="EMBL" id="RMI35535.1"/>
    </source>
</evidence>
<dbReference type="InterPro" id="IPR051606">
    <property type="entry name" value="Polyketide_Oxido-like"/>
</dbReference>
<proteinExistence type="predicted"/>
<reference evidence="2 3" key="1">
    <citation type="submission" date="2018-10" db="EMBL/GenBank/DDBJ databases">
        <title>Isolation from cow dung.</title>
        <authorList>
            <person name="Ling L."/>
        </authorList>
    </citation>
    <scope>NUCLEOTIDE SEQUENCE [LARGE SCALE GENOMIC DNA]</scope>
    <source>
        <strain evidence="2 3">NEAU-LL90</strain>
    </source>
</reference>
<organism evidence="2 3">
    <name type="scientific">Nocardia stercoris</name>
    <dbReference type="NCBI Taxonomy" id="2483361"/>
    <lineage>
        <taxon>Bacteria</taxon>
        <taxon>Bacillati</taxon>
        <taxon>Actinomycetota</taxon>
        <taxon>Actinomycetes</taxon>
        <taxon>Mycobacteriales</taxon>
        <taxon>Nocardiaceae</taxon>
        <taxon>Nocardia</taxon>
    </lineage>
</organism>
<evidence type="ECO:0000259" key="1">
    <source>
        <dbReference type="Pfam" id="PF13460"/>
    </source>
</evidence>
<dbReference type="SUPFAM" id="SSF51735">
    <property type="entry name" value="NAD(P)-binding Rossmann-fold domains"/>
    <property type="match status" value="1"/>
</dbReference>
<comment type="caution">
    <text evidence="2">The sequence shown here is derived from an EMBL/GenBank/DDBJ whole genome shotgun (WGS) entry which is preliminary data.</text>
</comment>
<protein>
    <submittedName>
        <fullName evidence="2">NAD-dependent epimerase/dehydratase family protein</fullName>
    </submittedName>
</protein>
<dbReference type="AlphaFoldDB" id="A0A3M2LHQ5"/>
<dbReference type="EMBL" id="RFFH01000001">
    <property type="protein sequence ID" value="RMI35535.1"/>
    <property type="molecule type" value="Genomic_DNA"/>
</dbReference>
<accession>A0A3M2LHQ5</accession>
<name>A0A3M2LHQ5_9NOCA</name>
<dbReference type="InterPro" id="IPR016040">
    <property type="entry name" value="NAD(P)-bd_dom"/>
</dbReference>
<dbReference type="InterPro" id="IPR036291">
    <property type="entry name" value="NAD(P)-bd_dom_sf"/>
</dbReference>
<dbReference type="PANTHER" id="PTHR43355">
    <property type="entry name" value="FLAVIN REDUCTASE (NADPH)"/>
    <property type="match status" value="1"/>
</dbReference>
<feature type="domain" description="NAD(P)-binding" evidence="1">
    <location>
        <begin position="7"/>
        <end position="199"/>
    </location>
</feature>
<dbReference type="PANTHER" id="PTHR43355:SF2">
    <property type="entry name" value="FLAVIN REDUCTASE (NADPH)"/>
    <property type="match status" value="1"/>
</dbReference>
<dbReference type="RefSeq" id="WP_122186513.1">
    <property type="nucleotide sequence ID" value="NZ_RFFH01000001.1"/>
</dbReference>
<dbReference type="Proteomes" id="UP000279275">
    <property type="component" value="Unassembled WGS sequence"/>
</dbReference>
<sequence length="213" mass="22509">MRIAVLGATGTAGSAIVSEALDRGHHLTALARRPAPARPGVRLTVRAVDAADPAALGPALADVDAAVLTIRLAPGDESRLAPLTRTFLDVAQRHGTRVLVVGGAAPLRSPDRPGRLLIDDPVRVPAAWREVARASLAQFHACHEHSYGDWVYLSPPAILEPGDRSGRYRRGTDTLLVDDDGTSRITAPDLAIAVVDELEMPGPDRHFTIAAAV</sequence>
<evidence type="ECO:0000313" key="3">
    <source>
        <dbReference type="Proteomes" id="UP000279275"/>
    </source>
</evidence>
<dbReference type="Gene3D" id="3.40.50.720">
    <property type="entry name" value="NAD(P)-binding Rossmann-like Domain"/>
    <property type="match status" value="1"/>
</dbReference>